<protein>
    <submittedName>
        <fullName evidence="5">Sortase protein</fullName>
    </submittedName>
</protein>
<reference evidence="5 6" key="1">
    <citation type="journal article" date="2016" name="Sci. Rep.">
        <title>Evaluation of genetic diversity among strains of the human gut commensal Bifidobacterium adolescentis.</title>
        <authorList>
            <person name="Duranti S."/>
            <person name="Milani C."/>
            <person name="Lugli G.A."/>
            <person name="Mancabelli L."/>
            <person name="Turroni F."/>
            <person name="Ferrario C."/>
            <person name="Mangifesta M."/>
            <person name="Viappiani A."/>
            <person name="Sanchez B."/>
            <person name="Margolles A."/>
            <person name="van Sinderen D."/>
            <person name="Ventura M."/>
        </authorList>
    </citation>
    <scope>NUCLEOTIDE SEQUENCE [LARGE SCALE GENOMIC DNA]</scope>
    <source>
        <strain evidence="5 6">487B</strain>
    </source>
</reference>
<dbReference type="InterPro" id="IPR005754">
    <property type="entry name" value="Sortase"/>
</dbReference>
<evidence type="ECO:0000256" key="4">
    <source>
        <dbReference type="SAM" id="Phobius"/>
    </source>
</evidence>
<keyword evidence="4" id="KW-1133">Transmembrane helix</keyword>
<keyword evidence="4" id="KW-0812">Transmembrane</keyword>
<feature type="transmembrane region" description="Helical" evidence="4">
    <location>
        <begin position="306"/>
        <end position="327"/>
    </location>
</feature>
<evidence type="ECO:0000256" key="3">
    <source>
        <dbReference type="SAM" id="MobiDB-lite"/>
    </source>
</evidence>
<dbReference type="EMBL" id="LNKD01000001">
    <property type="protein sequence ID" value="OSG88665.1"/>
    <property type="molecule type" value="Genomic_DNA"/>
</dbReference>
<dbReference type="Proteomes" id="UP000193377">
    <property type="component" value="Unassembled WGS sequence"/>
</dbReference>
<evidence type="ECO:0000256" key="2">
    <source>
        <dbReference type="PIRSR" id="PIRSR605754-1"/>
    </source>
</evidence>
<feature type="compositionally biased region" description="Basic and acidic residues" evidence="3">
    <location>
        <begin position="19"/>
        <end position="28"/>
    </location>
</feature>
<feature type="transmembrane region" description="Helical" evidence="4">
    <location>
        <begin position="60"/>
        <end position="79"/>
    </location>
</feature>
<sequence>METGHQNSLPDWNEIIEGTKTKTDDTSKHAGKHRKGSHVRHGSRPANTVSTGEHVLQCSIGIIFTIVIILIAQIGWMFFGHDLDSIHTQVANSKRVSLNQNIDLDTTRIAKPQSGEAPVDGTPTHAQVIGWMYIPKIESGWKRAIQQGTDQIVLDNQGIGHYEQTVMPGAVGNSAYAGHRTGGDLGYIDRLQTGDAIVIQTAEHWYVYKMTEGWVTTPTDVSVLNNDGANPDSRELTLTTCHPMSVWADQSIKHRYIVRAQFSYWANVSDGIPAELSTANGNVVQKAGYKWQKTVRTVSAYAPASMMFAVILLVAWMVMNGLCWLLWRGERERKPVSWNVLVLSWRLQQGVLPLRLLNMLLFWGGLVLLFWWSVSPHFDSWFPFLQSVGLSNVTF</sequence>
<feature type="active site" description="Proton donor/acceptor" evidence="2">
    <location>
        <position position="179"/>
    </location>
</feature>
<evidence type="ECO:0000313" key="6">
    <source>
        <dbReference type="Proteomes" id="UP000193377"/>
    </source>
</evidence>
<proteinExistence type="predicted"/>
<feature type="compositionally biased region" description="Basic residues" evidence="3">
    <location>
        <begin position="29"/>
        <end position="43"/>
    </location>
</feature>
<dbReference type="InterPro" id="IPR042003">
    <property type="entry name" value="Sortase_E"/>
</dbReference>
<gene>
    <name evidence="5" type="ORF">B0487_1584</name>
</gene>
<accession>A0A1X2Z2P0</accession>
<dbReference type="InterPro" id="IPR023365">
    <property type="entry name" value="Sortase_dom-sf"/>
</dbReference>
<feature type="transmembrane region" description="Helical" evidence="4">
    <location>
        <begin position="356"/>
        <end position="374"/>
    </location>
</feature>
<dbReference type="Pfam" id="PF04203">
    <property type="entry name" value="Sortase"/>
    <property type="match status" value="1"/>
</dbReference>
<evidence type="ECO:0000313" key="5">
    <source>
        <dbReference type="EMBL" id="OSG88665.1"/>
    </source>
</evidence>
<dbReference type="CDD" id="cd05830">
    <property type="entry name" value="Sortase_E"/>
    <property type="match status" value="1"/>
</dbReference>
<keyword evidence="4" id="KW-0472">Membrane</keyword>
<organism evidence="5 6">
    <name type="scientific">Bifidobacterium adolescentis</name>
    <dbReference type="NCBI Taxonomy" id="1680"/>
    <lineage>
        <taxon>Bacteria</taxon>
        <taxon>Bacillati</taxon>
        <taxon>Actinomycetota</taxon>
        <taxon>Actinomycetes</taxon>
        <taxon>Bifidobacteriales</taxon>
        <taxon>Bifidobacteriaceae</taxon>
        <taxon>Bifidobacterium</taxon>
    </lineage>
</organism>
<feature type="region of interest" description="Disordered" evidence="3">
    <location>
        <begin position="19"/>
        <end position="48"/>
    </location>
</feature>
<name>A0A1X2Z2P0_BIFAD</name>
<dbReference type="NCBIfam" id="TIGR01076">
    <property type="entry name" value="sortase_fam"/>
    <property type="match status" value="1"/>
</dbReference>
<dbReference type="GO" id="GO:0016787">
    <property type="term" value="F:hydrolase activity"/>
    <property type="evidence" value="ECO:0007669"/>
    <property type="project" value="UniProtKB-KW"/>
</dbReference>
<feature type="active site" description="Acyl-thioester intermediate" evidence="2">
    <location>
        <position position="241"/>
    </location>
</feature>
<keyword evidence="1" id="KW-0378">Hydrolase</keyword>
<evidence type="ECO:0000256" key="1">
    <source>
        <dbReference type="ARBA" id="ARBA00022801"/>
    </source>
</evidence>
<dbReference type="SUPFAM" id="SSF63817">
    <property type="entry name" value="Sortase"/>
    <property type="match status" value="1"/>
</dbReference>
<comment type="caution">
    <text evidence="5">The sequence shown here is derived from an EMBL/GenBank/DDBJ whole genome shotgun (WGS) entry which is preliminary data.</text>
</comment>
<dbReference type="RefSeq" id="WP_085393276.1">
    <property type="nucleotide sequence ID" value="NZ_LNKD01000001.1"/>
</dbReference>
<dbReference type="AlphaFoldDB" id="A0A1X2Z2P0"/>
<dbReference type="Gene3D" id="2.40.260.10">
    <property type="entry name" value="Sortase"/>
    <property type="match status" value="1"/>
</dbReference>